<dbReference type="EMBL" id="QXGH01000036">
    <property type="protein sequence ID" value="RHW24040.1"/>
    <property type="molecule type" value="Genomic_DNA"/>
</dbReference>
<comment type="caution">
    <text evidence="1">The sequence shown here is derived from an EMBL/GenBank/DDBJ whole genome shotgun (WGS) entry which is preliminary data.</text>
</comment>
<evidence type="ECO:0000313" key="2">
    <source>
        <dbReference type="Proteomes" id="UP000283644"/>
    </source>
</evidence>
<accession>A0A417XUS4</accession>
<evidence type="ECO:0000313" key="1">
    <source>
        <dbReference type="EMBL" id="RHW24040.1"/>
    </source>
</evidence>
<name>A0A417XUS4_9ACTN</name>
<evidence type="ECO:0008006" key="3">
    <source>
        <dbReference type="Google" id="ProtNLM"/>
    </source>
</evidence>
<organism evidence="1 2">
    <name type="scientific">Nocardioides immobilis</name>
    <dbReference type="NCBI Taxonomy" id="2049295"/>
    <lineage>
        <taxon>Bacteria</taxon>
        <taxon>Bacillati</taxon>
        <taxon>Actinomycetota</taxon>
        <taxon>Actinomycetes</taxon>
        <taxon>Propionibacteriales</taxon>
        <taxon>Nocardioidaceae</taxon>
        <taxon>Nocardioides</taxon>
    </lineage>
</organism>
<reference evidence="1 2" key="1">
    <citation type="submission" date="2018-09" db="EMBL/GenBank/DDBJ databases">
        <title>Genome sequencing of Nocardioides immobilis CCTCC AB 2017083 for comparison to Nocardioides silvaticus.</title>
        <authorList>
            <person name="Li C."/>
            <person name="Wang G."/>
        </authorList>
    </citation>
    <scope>NUCLEOTIDE SEQUENCE [LARGE SCALE GENOMIC DNA]</scope>
    <source>
        <strain evidence="1 2">CCTCC AB 2017083</strain>
    </source>
</reference>
<sequence>MHPIQIPAEWDDNGILLFEEFCAFIRTPQRTVRDWKRRGIGPRWRRFNGTGRLYTTVAELRQFLRPAAPNSMEAGHRG</sequence>
<dbReference type="Proteomes" id="UP000283644">
    <property type="component" value="Unassembled WGS sequence"/>
</dbReference>
<keyword evidence="2" id="KW-1185">Reference proteome</keyword>
<dbReference type="RefSeq" id="WP_118928235.1">
    <property type="nucleotide sequence ID" value="NZ_QXGH01000036.1"/>
</dbReference>
<proteinExistence type="predicted"/>
<gene>
    <name evidence="1" type="ORF">D0Z08_26175</name>
</gene>
<dbReference type="OrthoDB" id="194758at2"/>
<dbReference type="AlphaFoldDB" id="A0A417XUS4"/>
<protein>
    <recommendedName>
        <fullName evidence="3">DNA-binding protein</fullName>
    </recommendedName>
</protein>